<name>A0A512RRU4_9BACT</name>
<dbReference type="Pfam" id="PF22028">
    <property type="entry name" value="DUF6934"/>
    <property type="match status" value="1"/>
</dbReference>
<protein>
    <submittedName>
        <fullName evidence="1">Uncharacterized protein</fullName>
    </submittedName>
</protein>
<dbReference type="AlphaFoldDB" id="A0A512RRU4"/>
<dbReference type="Proteomes" id="UP000321436">
    <property type="component" value="Unassembled WGS sequence"/>
</dbReference>
<proteinExistence type="predicted"/>
<dbReference type="OrthoDB" id="1343312at2"/>
<accession>A0A512RRU4</accession>
<dbReference type="RefSeq" id="WP_146866959.1">
    <property type="nucleotide sequence ID" value="NZ_BKAU01000006.1"/>
</dbReference>
<dbReference type="InterPro" id="IPR053865">
    <property type="entry name" value="DUF6934"/>
</dbReference>
<comment type="caution">
    <text evidence="1">The sequence shown here is derived from an EMBL/GenBank/DDBJ whole genome shotgun (WGS) entry which is preliminary data.</text>
</comment>
<organism evidence="1 2">
    <name type="scientific">Chitinophaga cymbidii</name>
    <dbReference type="NCBI Taxonomy" id="1096750"/>
    <lineage>
        <taxon>Bacteria</taxon>
        <taxon>Pseudomonadati</taxon>
        <taxon>Bacteroidota</taxon>
        <taxon>Chitinophagia</taxon>
        <taxon>Chitinophagales</taxon>
        <taxon>Chitinophagaceae</taxon>
        <taxon>Chitinophaga</taxon>
    </lineage>
</organism>
<evidence type="ECO:0000313" key="1">
    <source>
        <dbReference type="EMBL" id="GEP98418.1"/>
    </source>
</evidence>
<sequence length="150" mass="17358">MHLDKYEYLADQTFASFMFQSNGPRGSIRKIVNYQEVFPFPDGRPVINLGFGDWDEDIEKVDDSILSNNQDRDKVLATIASTIVEYTDIHGKMPIYAQGNTPVKTRLYQMAMNAHLHDIEQLFWVFGLSKGNWTKFEPGINFEAFMIIRK</sequence>
<keyword evidence="2" id="KW-1185">Reference proteome</keyword>
<evidence type="ECO:0000313" key="2">
    <source>
        <dbReference type="Proteomes" id="UP000321436"/>
    </source>
</evidence>
<reference evidence="1 2" key="1">
    <citation type="submission" date="2019-07" db="EMBL/GenBank/DDBJ databases">
        <title>Whole genome shotgun sequence of Chitinophaga cymbidii NBRC 109752.</title>
        <authorList>
            <person name="Hosoyama A."/>
            <person name="Uohara A."/>
            <person name="Ohji S."/>
            <person name="Ichikawa N."/>
        </authorList>
    </citation>
    <scope>NUCLEOTIDE SEQUENCE [LARGE SCALE GENOMIC DNA]</scope>
    <source>
        <strain evidence="1 2">NBRC 109752</strain>
    </source>
</reference>
<gene>
    <name evidence="1" type="ORF">CCY01nite_46780</name>
</gene>
<dbReference type="EMBL" id="BKAU01000006">
    <property type="protein sequence ID" value="GEP98418.1"/>
    <property type="molecule type" value="Genomic_DNA"/>
</dbReference>